<dbReference type="PANTHER" id="PTHR30047">
    <property type="entry name" value="HIGH-AFFINITY CHOLINE TRANSPORT PROTEIN-RELATED"/>
    <property type="match status" value="1"/>
</dbReference>
<dbReference type="Pfam" id="PF02028">
    <property type="entry name" value="BCCT"/>
    <property type="match status" value="1"/>
</dbReference>
<evidence type="ECO:0000256" key="5">
    <source>
        <dbReference type="ARBA" id="ARBA00022692"/>
    </source>
</evidence>
<feature type="transmembrane region" description="Helical" evidence="8">
    <location>
        <begin position="138"/>
        <end position="158"/>
    </location>
</feature>
<dbReference type="PANTHER" id="PTHR30047:SF7">
    <property type="entry name" value="HIGH-AFFINITY CHOLINE TRANSPORT PROTEIN"/>
    <property type="match status" value="1"/>
</dbReference>
<feature type="transmembrane region" description="Helical" evidence="8">
    <location>
        <begin position="439"/>
        <end position="458"/>
    </location>
</feature>
<reference evidence="9" key="1">
    <citation type="submission" date="2024-05" db="EMBL/GenBank/DDBJ databases">
        <title>Metabacillus sp. nov., isolated from the rhizosphere soil of tomato plants.</title>
        <authorList>
            <person name="Ma R."/>
        </authorList>
    </citation>
    <scope>NUCLEOTIDE SEQUENCE</scope>
    <source>
        <strain evidence="9">DBTR6</strain>
    </source>
</reference>
<keyword evidence="5 8" id="KW-0812">Transmembrane</keyword>
<keyword evidence="4" id="KW-1003">Cell membrane</keyword>
<evidence type="ECO:0000313" key="9">
    <source>
        <dbReference type="EMBL" id="MBZ5750382.1"/>
    </source>
</evidence>
<evidence type="ECO:0000256" key="8">
    <source>
        <dbReference type="SAM" id="Phobius"/>
    </source>
</evidence>
<dbReference type="PROSITE" id="PS01303">
    <property type="entry name" value="BCCT"/>
    <property type="match status" value="1"/>
</dbReference>
<feature type="transmembrane region" description="Helical" evidence="8">
    <location>
        <begin position="224"/>
        <end position="245"/>
    </location>
</feature>
<proteinExistence type="inferred from homology"/>
<evidence type="ECO:0000256" key="1">
    <source>
        <dbReference type="ARBA" id="ARBA00004651"/>
    </source>
</evidence>
<comment type="subcellular location">
    <subcellularLocation>
        <location evidence="1">Cell membrane</location>
        <topology evidence="1">Multi-pass membrane protein</topology>
    </subcellularLocation>
</comment>
<organism evidence="9 10">
    <name type="scientific">Metabacillus rhizolycopersici</name>
    <dbReference type="NCBI Taxonomy" id="2875709"/>
    <lineage>
        <taxon>Bacteria</taxon>
        <taxon>Bacillati</taxon>
        <taxon>Bacillota</taxon>
        <taxon>Bacilli</taxon>
        <taxon>Bacillales</taxon>
        <taxon>Bacillaceae</taxon>
        <taxon>Metabacillus</taxon>
    </lineage>
</organism>
<feature type="transmembrane region" description="Helical" evidence="8">
    <location>
        <begin position="314"/>
        <end position="331"/>
    </location>
</feature>
<feature type="transmembrane region" description="Helical" evidence="8">
    <location>
        <begin position="7"/>
        <end position="26"/>
    </location>
</feature>
<keyword evidence="10" id="KW-1185">Reference proteome</keyword>
<comment type="similarity">
    <text evidence="2">Belongs to the BCCT transporter (TC 2.A.15) family.</text>
</comment>
<keyword evidence="7 8" id="KW-0472">Membrane</keyword>
<dbReference type="InterPro" id="IPR000060">
    <property type="entry name" value="BCCT_transptr"/>
</dbReference>
<feature type="transmembrane region" description="Helical" evidence="8">
    <location>
        <begin position="185"/>
        <end position="204"/>
    </location>
</feature>
<dbReference type="Proteomes" id="UP001165287">
    <property type="component" value="Unassembled WGS sequence"/>
</dbReference>
<feature type="transmembrane region" description="Helical" evidence="8">
    <location>
        <begin position="395"/>
        <end position="418"/>
    </location>
</feature>
<dbReference type="NCBIfam" id="TIGR00842">
    <property type="entry name" value="bcct"/>
    <property type="match status" value="1"/>
</dbReference>
<dbReference type="EMBL" id="JAIQUM010000014">
    <property type="protein sequence ID" value="MBZ5750382.1"/>
    <property type="molecule type" value="Genomic_DNA"/>
</dbReference>
<accession>A0ABS7UQ06</accession>
<evidence type="ECO:0000256" key="7">
    <source>
        <dbReference type="ARBA" id="ARBA00023136"/>
    </source>
</evidence>
<evidence type="ECO:0000256" key="3">
    <source>
        <dbReference type="ARBA" id="ARBA00022448"/>
    </source>
</evidence>
<evidence type="ECO:0000313" key="10">
    <source>
        <dbReference type="Proteomes" id="UP001165287"/>
    </source>
</evidence>
<comment type="caution">
    <text evidence="9">The sequence shown here is derived from an EMBL/GenBank/DDBJ whole genome shotgun (WGS) entry which is preliminary data.</text>
</comment>
<keyword evidence="3" id="KW-0813">Transport</keyword>
<dbReference type="RefSeq" id="WP_224138486.1">
    <property type="nucleotide sequence ID" value="NZ_JAIQUM010000014.1"/>
</dbReference>
<evidence type="ECO:0000256" key="2">
    <source>
        <dbReference type="ARBA" id="ARBA00005658"/>
    </source>
</evidence>
<feature type="transmembrane region" description="Helical" evidence="8">
    <location>
        <begin position="464"/>
        <end position="484"/>
    </location>
</feature>
<feature type="transmembrane region" description="Helical" evidence="8">
    <location>
        <begin position="46"/>
        <end position="65"/>
    </location>
</feature>
<name>A0ABS7UQ06_9BACI</name>
<feature type="transmembrane region" description="Helical" evidence="8">
    <location>
        <begin position="257"/>
        <end position="280"/>
    </location>
</feature>
<keyword evidence="6 8" id="KW-1133">Transmembrane helix</keyword>
<gene>
    <name evidence="9" type="ORF">K9V48_09015</name>
</gene>
<feature type="transmembrane region" description="Helical" evidence="8">
    <location>
        <begin position="343"/>
        <end position="360"/>
    </location>
</feature>
<protein>
    <submittedName>
        <fullName evidence="9">BCCT family transporter</fullName>
    </submittedName>
</protein>
<evidence type="ECO:0000256" key="6">
    <source>
        <dbReference type="ARBA" id="ARBA00022989"/>
    </source>
</evidence>
<evidence type="ECO:0000256" key="4">
    <source>
        <dbReference type="ARBA" id="ARBA00022475"/>
    </source>
</evidence>
<feature type="transmembrane region" description="Helical" evidence="8">
    <location>
        <begin position="86"/>
        <end position="106"/>
    </location>
</feature>
<dbReference type="InterPro" id="IPR018093">
    <property type="entry name" value="BCCT_CS"/>
</dbReference>
<sequence length="503" mass="55187">MENKLSSVFIYSAVVLVLLVTFGIIAPQLLENVTASMQSFISNSFGWYYLIIVSIFLIVCLYLFISPAGRITLGKQGDKPEFSRPTWIAMLFSAGMGIGLVFYGSAEPISHFAVSSPTGETGTPQAIKDSLRFTFFHWGLHAWAIYGIVALILAYFTFRKNEPGLISATLRPIIGERANGMVGKLIDILATLSTVFGVATTLGFGAAQINGGLSYLFGVPSSFWIQFIIIVIVTILFLLSALSGLGKGIKLLSNANMILAILLLALMFIVGPSLFILNLFTDSIGSYLQFLPNMSFRLAPMNEEGRAWINSWTIFYWAWWIAWSPFVGIFIARVSKGRSIREFVFCVLLIPSLIGFFWFVTFGGTAMSLEAKGIASISTLALEESLFGVFDQYPLGMLMSIVAIILVVTFFITSADSGTYVLAMMSTNGSPNPTNRIKIIWGILLTATALVLLYSGGLTALQNAMIVAALPFSIIMLLMMTSLLKSLNKEVKEMNQHLYSKRK</sequence>